<keyword evidence="9" id="KW-1185">Reference proteome</keyword>
<gene>
    <name evidence="8" type="ORF">H3H36_02535</name>
</gene>
<dbReference type="Gene3D" id="1.10.150.130">
    <property type="match status" value="1"/>
</dbReference>
<dbReference type="GO" id="GO:0003677">
    <property type="term" value="F:DNA binding"/>
    <property type="evidence" value="ECO:0007669"/>
    <property type="project" value="UniProtKB-UniRule"/>
</dbReference>
<dbReference type="SUPFAM" id="SSF56349">
    <property type="entry name" value="DNA breaking-rejoining enzymes"/>
    <property type="match status" value="1"/>
</dbReference>
<feature type="domain" description="Core-binding (CB)" evidence="7">
    <location>
        <begin position="159"/>
        <end position="255"/>
    </location>
</feature>
<dbReference type="PANTHER" id="PTHR30349:SF64">
    <property type="entry name" value="PROPHAGE INTEGRASE INTD-RELATED"/>
    <property type="match status" value="1"/>
</dbReference>
<dbReference type="PROSITE" id="PS51900">
    <property type="entry name" value="CB"/>
    <property type="match status" value="1"/>
</dbReference>
<dbReference type="InterPro" id="IPR011010">
    <property type="entry name" value="DNA_brk_join_enz"/>
</dbReference>
<evidence type="ECO:0000259" key="6">
    <source>
        <dbReference type="PROSITE" id="PS51898"/>
    </source>
</evidence>
<evidence type="ECO:0000313" key="8">
    <source>
        <dbReference type="EMBL" id="MBA5604238.1"/>
    </source>
</evidence>
<evidence type="ECO:0000256" key="1">
    <source>
        <dbReference type="ARBA" id="ARBA00008857"/>
    </source>
</evidence>
<organism evidence="8 9">
    <name type="scientific">Rugamonas fusca</name>
    <dbReference type="NCBI Taxonomy" id="2758568"/>
    <lineage>
        <taxon>Bacteria</taxon>
        <taxon>Pseudomonadati</taxon>
        <taxon>Pseudomonadota</taxon>
        <taxon>Betaproteobacteria</taxon>
        <taxon>Burkholderiales</taxon>
        <taxon>Oxalobacteraceae</taxon>
        <taxon>Telluria group</taxon>
        <taxon>Rugamonas</taxon>
    </lineage>
</organism>
<comment type="caution">
    <text evidence="8">The sequence shown here is derived from an EMBL/GenBank/DDBJ whole genome shotgun (WGS) entry which is preliminary data.</text>
</comment>
<comment type="similarity">
    <text evidence="1">Belongs to the 'phage' integrase family.</text>
</comment>
<evidence type="ECO:0000313" key="9">
    <source>
        <dbReference type="Proteomes" id="UP000566711"/>
    </source>
</evidence>
<dbReference type="GO" id="GO:0015074">
    <property type="term" value="P:DNA integration"/>
    <property type="evidence" value="ECO:0007669"/>
    <property type="project" value="UniProtKB-KW"/>
</dbReference>
<keyword evidence="3 5" id="KW-0238">DNA-binding</keyword>
<protein>
    <submittedName>
        <fullName evidence="8">Tyrosine-type recombinase/integrase</fullName>
    </submittedName>
</protein>
<evidence type="ECO:0000256" key="3">
    <source>
        <dbReference type="ARBA" id="ARBA00023125"/>
    </source>
</evidence>
<dbReference type="Pfam" id="PF02899">
    <property type="entry name" value="Phage_int_SAM_1"/>
    <property type="match status" value="1"/>
</dbReference>
<evidence type="ECO:0000256" key="5">
    <source>
        <dbReference type="PROSITE-ProRule" id="PRU01248"/>
    </source>
</evidence>
<dbReference type="Gene3D" id="1.10.443.10">
    <property type="entry name" value="Intergrase catalytic core"/>
    <property type="match status" value="1"/>
</dbReference>
<dbReference type="InterPro" id="IPR044068">
    <property type="entry name" value="CB"/>
</dbReference>
<dbReference type="Proteomes" id="UP000566711">
    <property type="component" value="Unassembled WGS sequence"/>
</dbReference>
<dbReference type="AlphaFoldDB" id="A0A7W2EE32"/>
<keyword evidence="2" id="KW-0229">DNA integration</keyword>
<dbReference type="PROSITE" id="PS51898">
    <property type="entry name" value="TYR_RECOMBINASE"/>
    <property type="match status" value="1"/>
</dbReference>
<dbReference type="InterPro" id="IPR002104">
    <property type="entry name" value="Integrase_catalytic"/>
</dbReference>
<evidence type="ECO:0000259" key="7">
    <source>
        <dbReference type="PROSITE" id="PS51900"/>
    </source>
</evidence>
<dbReference type="Pfam" id="PF00589">
    <property type="entry name" value="Phage_integrase"/>
    <property type="match status" value="1"/>
</dbReference>
<dbReference type="InterPro" id="IPR004107">
    <property type="entry name" value="Integrase_SAM-like_N"/>
</dbReference>
<dbReference type="RefSeq" id="WP_182213611.1">
    <property type="nucleotide sequence ID" value="NZ_JACEZS010000001.1"/>
</dbReference>
<sequence length="495" mass="55418">MERWLDHGVAPAALLPERIEDALVYLTHALGHDCYERWTIARLKQTFPSLADAKKSKPKIFQLLLEHDEVIQWWTQGRLLTALASDAPQPKAVLAGLLHTHRRRFKVSALVATVDDQVDEANRWLSLIESRRTDTLFTWLARSGRFVNKDAASNTIDAPDDARALILFLRERASRSRHTLRAYATDLRKLINWTRDHGLGPLSDLTRNDLVAYREMLALPRATTGASGEQKIKRASDSTQARALAVMASVYQYWFDTGYLVANPASGLVSTNASRNTFSSSRFLPPTVLAACDQWMVDTSQEQDIAVLRRRAIWTAYRYSGVRLAELAWDALRNLPRVEVDDNGGWTLYVHGKGEKKRAVPLPMSAVAPIRSYRVARGLNPDPSSYEVLPFIHGFKGGALQAGGLYDEIKLIFRSIAETLKATDPGRTALLEAASPHWLRHAYAKALVVDHRVPLPVAQSLLGHASIQTTAAYAKTDLTQLREFVDLSFKQDVPR</sequence>
<evidence type="ECO:0000256" key="2">
    <source>
        <dbReference type="ARBA" id="ARBA00022908"/>
    </source>
</evidence>
<dbReference type="CDD" id="cd00397">
    <property type="entry name" value="DNA_BRE_C"/>
    <property type="match status" value="1"/>
</dbReference>
<reference evidence="8 9" key="1">
    <citation type="submission" date="2020-07" db="EMBL/GenBank/DDBJ databases">
        <title>Novel species isolated from subtropical streams in China.</title>
        <authorList>
            <person name="Lu H."/>
        </authorList>
    </citation>
    <scope>NUCLEOTIDE SEQUENCE [LARGE SCALE GENOMIC DNA]</scope>
    <source>
        <strain evidence="8 9">FT3S</strain>
    </source>
</reference>
<evidence type="ECO:0000256" key="4">
    <source>
        <dbReference type="ARBA" id="ARBA00023172"/>
    </source>
</evidence>
<dbReference type="InterPro" id="IPR050090">
    <property type="entry name" value="Tyrosine_recombinase_XerCD"/>
</dbReference>
<dbReference type="InterPro" id="IPR013762">
    <property type="entry name" value="Integrase-like_cat_sf"/>
</dbReference>
<dbReference type="PANTHER" id="PTHR30349">
    <property type="entry name" value="PHAGE INTEGRASE-RELATED"/>
    <property type="match status" value="1"/>
</dbReference>
<name>A0A7W2EE32_9BURK</name>
<feature type="domain" description="Tyr recombinase" evidence="6">
    <location>
        <begin position="283"/>
        <end position="486"/>
    </location>
</feature>
<proteinExistence type="inferred from homology"/>
<dbReference type="GO" id="GO:0006310">
    <property type="term" value="P:DNA recombination"/>
    <property type="evidence" value="ECO:0007669"/>
    <property type="project" value="UniProtKB-KW"/>
</dbReference>
<accession>A0A7W2EE32</accession>
<dbReference type="InterPro" id="IPR010998">
    <property type="entry name" value="Integrase_recombinase_N"/>
</dbReference>
<dbReference type="EMBL" id="JACEZS010000001">
    <property type="protein sequence ID" value="MBA5604238.1"/>
    <property type="molecule type" value="Genomic_DNA"/>
</dbReference>
<keyword evidence="4" id="KW-0233">DNA recombination</keyword>